<proteinExistence type="predicted"/>
<dbReference type="AlphaFoldDB" id="A0AAW1DPU0"/>
<comment type="caution">
    <text evidence="1">The sequence shown here is derived from an EMBL/GenBank/DDBJ whole genome shotgun (WGS) entry which is preliminary data.</text>
</comment>
<gene>
    <name evidence="1" type="ORF">O3M35_001273</name>
</gene>
<dbReference type="EMBL" id="JAPXFL010000001">
    <property type="protein sequence ID" value="KAK9512974.1"/>
    <property type="molecule type" value="Genomic_DNA"/>
</dbReference>
<protein>
    <recommendedName>
        <fullName evidence="3">Ribosomal protein L32</fullName>
    </recommendedName>
</protein>
<keyword evidence="2" id="KW-1185">Reference proteome</keyword>
<evidence type="ECO:0000313" key="1">
    <source>
        <dbReference type="EMBL" id="KAK9512974.1"/>
    </source>
</evidence>
<reference evidence="1 2" key="1">
    <citation type="submission" date="2022-12" db="EMBL/GenBank/DDBJ databases">
        <title>Chromosome-level genome assembly of true bugs.</title>
        <authorList>
            <person name="Ma L."/>
            <person name="Li H."/>
        </authorList>
    </citation>
    <scope>NUCLEOTIDE SEQUENCE [LARGE SCALE GENOMIC DNA]</scope>
    <source>
        <strain evidence="1">Lab_2022b</strain>
    </source>
</reference>
<name>A0AAW1DPU0_9HEMI</name>
<evidence type="ECO:0000313" key="2">
    <source>
        <dbReference type="Proteomes" id="UP001461498"/>
    </source>
</evidence>
<sequence length="50" mass="6035">MQQAKNKNTKYKKVKILFHLFCFTQSRVEKFFTLSTYVYFITPNGFSLTF</sequence>
<evidence type="ECO:0008006" key="3">
    <source>
        <dbReference type="Google" id="ProtNLM"/>
    </source>
</evidence>
<dbReference type="Proteomes" id="UP001461498">
    <property type="component" value="Unassembled WGS sequence"/>
</dbReference>
<accession>A0AAW1DPU0</accession>
<organism evidence="1 2">
    <name type="scientific">Rhynocoris fuscipes</name>
    <dbReference type="NCBI Taxonomy" id="488301"/>
    <lineage>
        <taxon>Eukaryota</taxon>
        <taxon>Metazoa</taxon>
        <taxon>Ecdysozoa</taxon>
        <taxon>Arthropoda</taxon>
        <taxon>Hexapoda</taxon>
        <taxon>Insecta</taxon>
        <taxon>Pterygota</taxon>
        <taxon>Neoptera</taxon>
        <taxon>Paraneoptera</taxon>
        <taxon>Hemiptera</taxon>
        <taxon>Heteroptera</taxon>
        <taxon>Panheteroptera</taxon>
        <taxon>Cimicomorpha</taxon>
        <taxon>Reduviidae</taxon>
        <taxon>Harpactorinae</taxon>
        <taxon>Harpactorini</taxon>
        <taxon>Rhynocoris</taxon>
    </lineage>
</organism>